<dbReference type="InterPro" id="IPR011010">
    <property type="entry name" value="DNA_brk_join_enz"/>
</dbReference>
<keyword evidence="4" id="KW-1185">Reference proteome</keyword>
<dbReference type="Proteomes" id="UP001596241">
    <property type="component" value="Unassembled WGS sequence"/>
</dbReference>
<proteinExistence type="predicted"/>
<organism evidence="3 4">
    <name type="scientific">Streptomyces ramulosus</name>
    <dbReference type="NCBI Taxonomy" id="47762"/>
    <lineage>
        <taxon>Bacteria</taxon>
        <taxon>Bacillati</taxon>
        <taxon>Actinomycetota</taxon>
        <taxon>Actinomycetes</taxon>
        <taxon>Kitasatosporales</taxon>
        <taxon>Streptomycetaceae</taxon>
        <taxon>Streptomyces</taxon>
    </lineage>
</organism>
<evidence type="ECO:0000256" key="1">
    <source>
        <dbReference type="ARBA" id="ARBA00023172"/>
    </source>
</evidence>
<evidence type="ECO:0000259" key="2">
    <source>
        <dbReference type="Pfam" id="PF00589"/>
    </source>
</evidence>
<evidence type="ECO:0000313" key="3">
    <source>
        <dbReference type="EMBL" id="MFC5891662.1"/>
    </source>
</evidence>
<dbReference type="InterPro" id="IPR013762">
    <property type="entry name" value="Integrase-like_cat_sf"/>
</dbReference>
<protein>
    <submittedName>
        <fullName evidence="3">Tyrosine-type recombinase/integrase</fullName>
    </submittedName>
</protein>
<sequence>MNPSGYGNLFASVYLNHGIPITDVSEWLGHRNIETTYRAYRHLMPGSIARARQALECALAS</sequence>
<dbReference type="Pfam" id="PF00589">
    <property type="entry name" value="Phage_integrase"/>
    <property type="match status" value="1"/>
</dbReference>
<accession>A0ABW1FBB5</accession>
<reference evidence="4" key="1">
    <citation type="journal article" date="2019" name="Int. J. Syst. Evol. Microbiol.">
        <title>The Global Catalogue of Microorganisms (GCM) 10K type strain sequencing project: providing services to taxonomists for standard genome sequencing and annotation.</title>
        <authorList>
            <consortium name="The Broad Institute Genomics Platform"/>
            <consortium name="The Broad Institute Genome Sequencing Center for Infectious Disease"/>
            <person name="Wu L."/>
            <person name="Ma J."/>
        </authorList>
    </citation>
    <scope>NUCLEOTIDE SEQUENCE [LARGE SCALE GENOMIC DNA]</scope>
    <source>
        <strain evidence="4">CGMCC 1.15809</strain>
    </source>
</reference>
<gene>
    <name evidence="3" type="ORF">ACFP3M_02305</name>
</gene>
<evidence type="ECO:0000313" key="4">
    <source>
        <dbReference type="Proteomes" id="UP001596241"/>
    </source>
</evidence>
<name>A0ABW1FBB5_9ACTN</name>
<feature type="domain" description="Tyr recombinase" evidence="2">
    <location>
        <begin position="10"/>
        <end position="43"/>
    </location>
</feature>
<dbReference type="EMBL" id="JBHSPW010000001">
    <property type="protein sequence ID" value="MFC5891662.1"/>
    <property type="molecule type" value="Genomic_DNA"/>
</dbReference>
<dbReference type="Gene3D" id="1.10.443.10">
    <property type="entry name" value="Intergrase catalytic core"/>
    <property type="match status" value="1"/>
</dbReference>
<dbReference type="SUPFAM" id="SSF56349">
    <property type="entry name" value="DNA breaking-rejoining enzymes"/>
    <property type="match status" value="1"/>
</dbReference>
<dbReference type="InterPro" id="IPR002104">
    <property type="entry name" value="Integrase_catalytic"/>
</dbReference>
<dbReference type="RefSeq" id="WP_345081211.1">
    <property type="nucleotide sequence ID" value="NZ_BAAAWG010000006.1"/>
</dbReference>
<comment type="caution">
    <text evidence="3">The sequence shown here is derived from an EMBL/GenBank/DDBJ whole genome shotgun (WGS) entry which is preliminary data.</text>
</comment>
<keyword evidence="1" id="KW-0233">DNA recombination</keyword>